<dbReference type="Gene3D" id="3.30.70.1290">
    <property type="entry name" value="Transposase IS200-like"/>
    <property type="match status" value="1"/>
</dbReference>
<proteinExistence type="predicted"/>
<evidence type="ECO:0000313" key="1">
    <source>
        <dbReference type="EMBL" id="PZF73974.1"/>
    </source>
</evidence>
<keyword evidence="2" id="KW-1185">Reference proteome</keyword>
<dbReference type="GO" id="GO:0004803">
    <property type="term" value="F:transposase activity"/>
    <property type="evidence" value="ECO:0007669"/>
    <property type="project" value="InterPro"/>
</dbReference>
<evidence type="ECO:0000313" key="2">
    <source>
        <dbReference type="Proteomes" id="UP000248745"/>
    </source>
</evidence>
<evidence type="ECO:0008006" key="3">
    <source>
        <dbReference type="Google" id="ProtNLM"/>
    </source>
</evidence>
<dbReference type="PANTHER" id="PTHR34322:SF2">
    <property type="entry name" value="TRANSPOSASE IS200-LIKE DOMAIN-CONTAINING PROTEIN"/>
    <property type="match status" value="1"/>
</dbReference>
<dbReference type="Proteomes" id="UP000248745">
    <property type="component" value="Unassembled WGS sequence"/>
</dbReference>
<dbReference type="GO" id="GO:0003677">
    <property type="term" value="F:DNA binding"/>
    <property type="evidence" value="ECO:0007669"/>
    <property type="project" value="InterPro"/>
</dbReference>
<reference evidence="1 2" key="1">
    <citation type="submission" date="2018-06" db="EMBL/GenBank/DDBJ databases">
        <title>Mucibacter soli gen. nov., sp. nov., a new member of the family Chitinophagaceae producing mucin.</title>
        <authorList>
            <person name="Kim M.-K."/>
            <person name="Park S."/>
            <person name="Kim T.-S."/>
            <person name="Joung Y."/>
            <person name="Han J.-H."/>
            <person name="Kim S.B."/>
        </authorList>
    </citation>
    <scope>NUCLEOTIDE SEQUENCE [LARGE SCALE GENOMIC DNA]</scope>
    <source>
        <strain evidence="1 2">R1-15</strain>
    </source>
</reference>
<dbReference type="PANTHER" id="PTHR34322">
    <property type="entry name" value="TRANSPOSASE, Y1_TNP DOMAIN-CONTAINING"/>
    <property type="match status" value="1"/>
</dbReference>
<dbReference type="GO" id="GO:0006313">
    <property type="term" value="P:DNA transposition"/>
    <property type="evidence" value="ECO:0007669"/>
    <property type="project" value="InterPro"/>
</dbReference>
<gene>
    <name evidence="1" type="ORF">DN068_06450</name>
</gene>
<dbReference type="EMBL" id="QKTW01000009">
    <property type="protein sequence ID" value="PZF73974.1"/>
    <property type="molecule type" value="Genomic_DNA"/>
</dbReference>
<protein>
    <recommendedName>
        <fullName evidence="3">Transposase IS200-like domain-containing protein</fullName>
    </recommendedName>
</protein>
<accession>A0A2W2B154</accession>
<dbReference type="AlphaFoldDB" id="A0A2W2B154"/>
<name>A0A2W2B154_9BACT</name>
<comment type="caution">
    <text evidence="1">The sequence shown here is derived from an EMBL/GenBank/DDBJ whole genome shotgun (WGS) entry which is preliminary data.</text>
</comment>
<organism evidence="1 2">
    <name type="scientific">Taibaiella soli</name>
    <dbReference type="NCBI Taxonomy" id="1649169"/>
    <lineage>
        <taxon>Bacteria</taxon>
        <taxon>Pseudomonadati</taxon>
        <taxon>Bacteroidota</taxon>
        <taxon>Chitinophagia</taxon>
        <taxon>Chitinophagales</taxon>
        <taxon>Chitinophagaceae</taxon>
        <taxon>Taibaiella</taxon>
    </lineage>
</organism>
<sequence length="89" mass="10481">MRFIEGELYHVYNRGNNKRQIFFKDENYIFFLKKIKESIAPNSDILCWCLMPNHFHLLLRANKSSIIEHASYGGKPMQRLASHIGRGVK</sequence>
<dbReference type="SUPFAM" id="SSF143422">
    <property type="entry name" value="Transposase IS200-like"/>
    <property type="match status" value="1"/>
</dbReference>
<dbReference type="InterPro" id="IPR036515">
    <property type="entry name" value="Transposase_17_sf"/>
</dbReference>